<evidence type="ECO:0000256" key="1">
    <source>
        <dbReference type="SAM" id="Phobius"/>
    </source>
</evidence>
<keyword evidence="1" id="KW-0812">Transmembrane</keyword>
<dbReference type="RefSeq" id="WP_075071338.1">
    <property type="nucleotide sequence ID" value="NZ_LGCM01000065.1"/>
</dbReference>
<reference evidence="3 4" key="1">
    <citation type="submission" date="2015-07" db="EMBL/GenBank/DDBJ databases">
        <title>Genome sequence of Levilinea saccharolytica DSM 16555.</title>
        <authorList>
            <person name="Hemp J."/>
            <person name="Ward L.M."/>
            <person name="Pace L.A."/>
            <person name="Fischer W.W."/>
        </authorList>
    </citation>
    <scope>NUCLEOTIDE SEQUENCE [LARGE SCALE GENOMIC DNA]</scope>
    <source>
        <strain evidence="3 4">KIBI-1</strain>
    </source>
</reference>
<evidence type="ECO:0000256" key="2">
    <source>
        <dbReference type="SAM" id="SignalP"/>
    </source>
</evidence>
<keyword evidence="1" id="KW-1133">Transmembrane helix</keyword>
<evidence type="ECO:0000313" key="3">
    <source>
        <dbReference type="EMBL" id="KPL75700.1"/>
    </source>
</evidence>
<dbReference type="Proteomes" id="UP000050501">
    <property type="component" value="Unassembled WGS sequence"/>
</dbReference>
<feature type="transmembrane region" description="Helical" evidence="1">
    <location>
        <begin position="139"/>
        <end position="162"/>
    </location>
</feature>
<sequence length="168" mass="17863">MPPTPAPQKHPVPRLRRALILCLILAAAGLAQTRTAYATPTPPVLLVNPTLQQCVENVYLSDECHTCRVVAPWEVSPTGQCPAGYQVVPYQELDAGQDHPLDCVEGPRNEWMACTWGQYPTVTPLSPAAPAPSAGSGCFLPLSLILCAGAAGGILTLGGFLLRRKKLI</sequence>
<keyword evidence="4" id="KW-1185">Reference proteome</keyword>
<evidence type="ECO:0000313" key="4">
    <source>
        <dbReference type="Proteomes" id="UP000050501"/>
    </source>
</evidence>
<keyword evidence="1" id="KW-0472">Membrane</keyword>
<dbReference type="AlphaFoldDB" id="A0A0P6XJ79"/>
<proteinExistence type="predicted"/>
<comment type="caution">
    <text evidence="3">The sequence shown here is derived from an EMBL/GenBank/DDBJ whole genome shotgun (WGS) entry which is preliminary data.</text>
</comment>
<gene>
    <name evidence="3" type="ORF">ADN01_17900</name>
</gene>
<protein>
    <submittedName>
        <fullName evidence="3">Uncharacterized protein</fullName>
    </submittedName>
</protein>
<keyword evidence="2" id="KW-0732">Signal</keyword>
<accession>A0A0P6XJ79</accession>
<dbReference type="EMBL" id="LGCM01000065">
    <property type="protein sequence ID" value="KPL75700.1"/>
    <property type="molecule type" value="Genomic_DNA"/>
</dbReference>
<feature type="chain" id="PRO_5006133084" evidence="2">
    <location>
        <begin position="39"/>
        <end position="168"/>
    </location>
</feature>
<name>A0A0P6XJ79_9CHLR</name>
<feature type="signal peptide" evidence="2">
    <location>
        <begin position="1"/>
        <end position="38"/>
    </location>
</feature>
<organism evidence="3 4">
    <name type="scientific">Levilinea saccharolytica</name>
    <dbReference type="NCBI Taxonomy" id="229921"/>
    <lineage>
        <taxon>Bacteria</taxon>
        <taxon>Bacillati</taxon>
        <taxon>Chloroflexota</taxon>
        <taxon>Anaerolineae</taxon>
        <taxon>Anaerolineales</taxon>
        <taxon>Anaerolineaceae</taxon>
        <taxon>Levilinea</taxon>
    </lineage>
</organism>